<gene>
    <name evidence="2" type="ORF">L9F63_020123</name>
</gene>
<comment type="caution">
    <text evidence="2">The sequence shown here is derived from an EMBL/GenBank/DDBJ whole genome shotgun (WGS) entry which is preliminary data.</text>
</comment>
<dbReference type="Proteomes" id="UP001233999">
    <property type="component" value="Unassembled WGS sequence"/>
</dbReference>
<feature type="compositionally biased region" description="Basic and acidic residues" evidence="1">
    <location>
        <begin position="232"/>
        <end position="251"/>
    </location>
</feature>
<dbReference type="InterPro" id="IPR042505">
    <property type="entry name" value="DYNC2I1"/>
</dbReference>
<dbReference type="GO" id="GO:0005929">
    <property type="term" value="C:cilium"/>
    <property type="evidence" value="ECO:0007669"/>
    <property type="project" value="GOC"/>
</dbReference>
<reference evidence="2" key="2">
    <citation type="submission" date="2023-05" db="EMBL/GenBank/DDBJ databases">
        <authorList>
            <person name="Fouks B."/>
        </authorList>
    </citation>
    <scope>NUCLEOTIDE SEQUENCE</scope>
    <source>
        <strain evidence="2">Stay&amp;Tobe</strain>
        <tissue evidence="2">Testes</tissue>
    </source>
</reference>
<name>A0AAD8EDU9_DIPPU</name>
<feature type="compositionally biased region" description="Basic and acidic residues" evidence="1">
    <location>
        <begin position="329"/>
        <end position="349"/>
    </location>
</feature>
<dbReference type="GO" id="GO:0005868">
    <property type="term" value="C:cytoplasmic dynein complex"/>
    <property type="evidence" value="ECO:0007669"/>
    <property type="project" value="InterPro"/>
</dbReference>
<dbReference type="AlphaFoldDB" id="A0AAD8EDU9"/>
<dbReference type="GO" id="GO:0045504">
    <property type="term" value="F:dynein heavy chain binding"/>
    <property type="evidence" value="ECO:0007669"/>
    <property type="project" value="InterPro"/>
</dbReference>
<evidence type="ECO:0000313" key="2">
    <source>
        <dbReference type="EMBL" id="KAJ9586214.1"/>
    </source>
</evidence>
<feature type="compositionally biased region" description="Polar residues" evidence="1">
    <location>
        <begin position="97"/>
        <end position="139"/>
    </location>
</feature>
<reference evidence="2" key="1">
    <citation type="journal article" date="2023" name="IScience">
        <title>Live-bearing cockroach genome reveals convergent evolutionary mechanisms linked to viviparity in insects and beyond.</title>
        <authorList>
            <person name="Fouks B."/>
            <person name="Harrison M.C."/>
            <person name="Mikhailova A.A."/>
            <person name="Marchal E."/>
            <person name="English S."/>
            <person name="Carruthers M."/>
            <person name="Jennings E.C."/>
            <person name="Chiamaka E.L."/>
            <person name="Frigard R.A."/>
            <person name="Pippel M."/>
            <person name="Attardo G.M."/>
            <person name="Benoit J.B."/>
            <person name="Bornberg-Bauer E."/>
            <person name="Tobe S.S."/>
        </authorList>
    </citation>
    <scope>NUCLEOTIDE SEQUENCE</scope>
    <source>
        <strain evidence="2">Stay&amp;Tobe</strain>
    </source>
</reference>
<keyword evidence="3" id="KW-1185">Reference proteome</keyword>
<sequence length="656" mass="73937">MPPEKSNVKKSSYDKKPAASSSRKTKDDVKDVRSSRDKNVNKTRESSTSRISKDKPQKDDVKTRTSVREKISALKNEAEKTKTLVRERKDAVVKPKGSQSSSRIKPEASNRSSKPTSLSGKNTTAGDSLARRTQLSYHSSRVAEKPKMTPLRGDVRKNIDVSTKSKLKKTETAQKSSVKKEVSQRAKLPDKMIHPQSTDSRSRGRQTQKVEEPNRLGRDRTRTRTLSPAEVKMGKGEPEEKPRSRNEESKESGPVVAVAGPSTSRQHEQSGGDVLQHQDSDYDDYEDDFEDYESDFEEESDTDTTDEGADINNDGFSSDLDSDSSESESELRELTPRQHPVVEEEKKLDSGNYDLAERRRKGRELQEIKLAMEKENETLHAQRNSKTHVENLPVPADEGYEEGKTDENKKFSSPVTHLSFINFANARKRKQEKKVTETVKKRGEELLGMIQLDTVSFTLFDLPPIPYEVYMKSYGRSNTLQAHAQTNEDDLSQEVQTDEIVYKNKWTQKPVSFETKSHSKKTKSGKEDIILFSQENLGVGGDTLEDDPDSWKQRIKVNTVRLNQFLSSAGQKLLEMQMLCFETGVMLMLLEEGQKSGSSMLNRNTMEVPFSEGFISLGVESVPLLAGTSVKSLRFPLHHSMILLTVHKNNVGINVM</sequence>
<feature type="compositionally biased region" description="Basic and acidic residues" evidence="1">
    <location>
        <begin position="265"/>
        <end position="280"/>
    </location>
</feature>
<dbReference type="PANTHER" id="PTHR16022">
    <property type="entry name" value="WD REPEAT DOMAIN 60"/>
    <property type="match status" value="1"/>
</dbReference>
<evidence type="ECO:0000313" key="3">
    <source>
        <dbReference type="Proteomes" id="UP001233999"/>
    </source>
</evidence>
<dbReference type="EMBL" id="JASPKZ010007183">
    <property type="protein sequence ID" value="KAJ9586214.1"/>
    <property type="molecule type" value="Genomic_DNA"/>
</dbReference>
<evidence type="ECO:0000256" key="1">
    <source>
        <dbReference type="SAM" id="MobiDB-lite"/>
    </source>
</evidence>
<feature type="compositionally biased region" description="Acidic residues" evidence="1">
    <location>
        <begin position="281"/>
        <end position="309"/>
    </location>
</feature>
<feature type="compositionally biased region" description="Basic and acidic residues" evidence="1">
    <location>
        <begin position="168"/>
        <end position="193"/>
    </location>
</feature>
<feature type="compositionally biased region" description="Basic and acidic residues" evidence="1">
    <location>
        <begin position="24"/>
        <end position="93"/>
    </location>
</feature>
<dbReference type="PANTHER" id="PTHR16022:SF0">
    <property type="entry name" value="CYTOPLASMIC DYNEIN 2 INTERMEDIATE CHAIN 1"/>
    <property type="match status" value="1"/>
</dbReference>
<proteinExistence type="predicted"/>
<protein>
    <submittedName>
        <fullName evidence="2">Uncharacterized protein</fullName>
    </submittedName>
</protein>
<dbReference type="GO" id="GO:0045503">
    <property type="term" value="F:dynein light chain binding"/>
    <property type="evidence" value="ECO:0007669"/>
    <property type="project" value="InterPro"/>
</dbReference>
<feature type="compositionally biased region" description="Basic and acidic residues" evidence="1">
    <location>
        <begin position="208"/>
        <end position="222"/>
    </location>
</feature>
<accession>A0AAD8EDU9</accession>
<dbReference type="GO" id="GO:0042073">
    <property type="term" value="P:intraciliary transport"/>
    <property type="evidence" value="ECO:0007669"/>
    <property type="project" value="InterPro"/>
</dbReference>
<feature type="compositionally biased region" description="Basic and acidic residues" evidence="1">
    <location>
        <begin position="141"/>
        <end position="159"/>
    </location>
</feature>
<organism evidence="2 3">
    <name type="scientific">Diploptera punctata</name>
    <name type="common">Pacific beetle cockroach</name>
    <dbReference type="NCBI Taxonomy" id="6984"/>
    <lineage>
        <taxon>Eukaryota</taxon>
        <taxon>Metazoa</taxon>
        <taxon>Ecdysozoa</taxon>
        <taxon>Arthropoda</taxon>
        <taxon>Hexapoda</taxon>
        <taxon>Insecta</taxon>
        <taxon>Pterygota</taxon>
        <taxon>Neoptera</taxon>
        <taxon>Polyneoptera</taxon>
        <taxon>Dictyoptera</taxon>
        <taxon>Blattodea</taxon>
        <taxon>Blaberoidea</taxon>
        <taxon>Blaberidae</taxon>
        <taxon>Diplopterinae</taxon>
        <taxon>Diploptera</taxon>
    </lineage>
</organism>
<feature type="region of interest" description="Disordered" evidence="1">
    <location>
        <begin position="1"/>
        <end position="360"/>
    </location>
</feature>